<dbReference type="SUPFAM" id="SSF49373">
    <property type="entry name" value="Invasin/intimin cell-adhesion fragments"/>
    <property type="match status" value="3"/>
</dbReference>
<comment type="caution">
    <text evidence="3">The sequence shown here is derived from an EMBL/GenBank/DDBJ whole genome shotgun (WGS) entry which is preliminary data.</text>
</comment>
<dbReference type="InterPro" id="IPR008964">
    <property type="entry name" value="Invasin/intimin_cell_adhesion"/>
</dbReference>
<protein>
    <submittedName>
        <fullName evidence="3">Ig-like protein group 1</fullName>
    </submittedName>
</protein>
<feature type="domain" description="Big-1" evidence="2">
    <location>
        <begin position="349"/>
        <end position="439"/>
    </location>
</feature>
<dbReference type="OrthoDB" id="8320584at2"/>
<evidence type="ECO:0000313" key="3">
    <source>
        <dbReference type="EMBL" id="TCT28828.1"/>
    </source>
</evidence>
<evidence type="ECO:0000259" key="2">
    <source>
        <dbReference type="PROSITE" id="PS51127"/>
    </source>
</evidence>
<dbReference type="Proteomes" id="UP000295055">
    <property type="component" value="Unassembled WGS sequence"/>
</dbReference>
<dbReference type="Pfam" id="PF11924">
    <property type="entry name" value="IAT_beta"/>
    <property type="match status" value="1"/>
</dbReference>
<dbReference type="Pfam" id="PF02369">
    <property type="entry name" value="Big_1"/>
    <property type="match status" value="2"/>
</dbReference>
<dbReference type="InterPro" id="IPR013783">
    <property type="entry name" value="Ig-like_fold"/>
</dbReference>
<feature type="domain" description="Big-1" evidence="2">
    <location>
        <begin position="236"/>
        <end position="341"/>
    </location>
</feature>
<dbReference type="Gene3D" id="3.10.100.10">
    <property type="entry name" value="Mannose-Binding Protein A, subunit A"/>
    <property type="match status" value="1"/>
</dbReference>
<proteinExistence type="inferred from homology"/>
<accession>A0A4R3NEV5</accession>
<name>A0A4R3NEV5_9GAMM</name>
<dbReference type="InterPro" id="IPR003344">
    <property type="entry name" value="Big_1_dom"/>
</dbReference>
<dbReference type="InterPro" id="IPR016186">
    <property type="entry name" value="C-type_lectin-like/link_sf"/>
</dbReference>
<reference evidence="3 4" key="1">
    <citation type="submission" date="2019-03" db="EMBL/GenBank/DDBJ databases">
        <title>Genomic analyses of the natural microbiome of Caenorhabditis elegans.</title>
        <authorList>
            <person name="Samuel B."/>
        </authorList>
    </citation>
    <scope>NUCLEOTIDE SEQUENCE [LARGE SCALE GENOMIC DNA]</scope>
    <source>
        <strain evidence="3 4">JUb102</strain>
    </source>
</reference>
<evidence type="ECO:0000313" key="4">
    <source>
        <dbReference type="Proteomes" id="UP000295055"/>
    </source>
</evidence>
<dbReference type="Gene3D" id="2.60.40.10">
    <property type="entry name" value="Immunoglobulins"/>
    <property type="match status" value="2"/>
</dbReference>
<dbReference type="InterPro" id="IPR051715">
    <property type="entry name" value="Intimin-Invasin_domain"/>
</dbReference>
<dbReference type="PROSITE" id="PS51127">
    <property type="entry name" value="BIG1"/>
    <property type="match status" value="2"/>
</dbReference>
<dbReference type="AlphaFoldDB" id="A0A4R3NEV5"/>
<dbReference type="EMBL" id="SMAS01000015">
    <property type="protein sequence ID" value="TCT28828.1"/>
    <property type="molecule type" value="Genomic_DNA"/>
</dbReference>
<dbReference type="SMART" id="SM00634">
    <property type="entry name" value="BID_1"/>
    <property type="match status" value="2"/>
</dbReference>
<dbReference type="InterPro" id="IPR038177">
    <property type="entry name" value="IAT_beta_sf"/>
</dbReference>
<organism evidence="3 4">
    <name type="scientific">Providencia alcalifaciens</name>
    <dbReference type="NCBI Taxonomy" id="126385"/>
    <lineage>
        <taxon>Bacteria</taxon>
        <taxon>Pseudomonadati</taxon>
        <taxon>Pseudomonadota</taxon>
        <taxon>Gammaproteobacteria</taxon>
        <taxon>Enterobacterales</taxon>
        <taxon>Morganellaceae</taxon>
        <taxon>Providencia</taxon>
    </lineage>
</organism>
<sequence length="650" mass="69682">MNVPRMDLISELKPIYPITPQLGSFAKYEKYFGDGISLTNRTSLSTLKNTPSTSTLGLSYTPFPLLSVKGQTSRGDSHDSLMGLELTYRFGVPLSQQLDTNKVNLMRTQAGNRYDFVDRNYNIVMQYRKQELFTISLPESLSAEAASSLRVTATVHKAKYDLKNIKWSAPELTARGGSIQVTSPVTINLTLPTPVFSEKTNEPQRYKLTAVGTDREGNQSNTAVMWVNVKPSQETITSLTLSPDSIITANNIDTYHATATIQNEKGEPLSHKDVTFTVNGFTDNKGVILSAGSGDAGESVTVTTAANGRAQITIKSKVAGQGELRATMKNGSLSSIPLHFAVDTRSAKIATLVVTKNNAVTNGTAQNSVKARVTDANNNPLPNVAVVFTPTNGGLPSTGTVTTNAHGEADFALSNTRAGTTIVTAEVNGTSQTVEVTFVGEEEAPDSINTQVNAYTFTQTSVEGTFPTTGFTGATFTIVPKDSKSTTDYIWSANASWVSVTNGVVKFTGTGTGSKVTITGAPSSGQGKTIKYSFKLKSWFINNGSPAISWSNANTYCLSQSGYRIPTIEQLTNNSSSGSGPGNQSRAANAGLWSEWGNLNNYDGGFTVHSYWSSEQRSDGQYYRVYLSNGLIYGDYVDGGEINGVCRKGL</sequence>
<dbReference type="Gene3D" id="2.40.160.160">
    <property type="entry name" value="Inverse autotransporter, beta-domain"/>
    <property type="match status" value="1"/>
</dbReference>
<comment type="similarity">
    <text evidence="1">Belongs to the intimin/invasin family.</text>
</comment>
<dbReference type="GO" id="GO:0009279">
    <property type="term" value="C:cell outer membrane"/>
    <property type="evidence" value="ECO:0007669"/>
    <property type="project" value="TreeGrafter"/>
</dbReference>
<gene>
    <name evidence="3" type="ORF">EC835_11525</name>
</gene>
<dbReference type="PANTHER" id="PTHR39576:SF2">
    <property type="entry name" value="ATTACHING AND EFFACING PROTEIN HOMOLOG-RELATED"/>
    <property type="match status" value="1"/>
</dbReference>
<dbReference type="FunFam" id="2.60.40.10:FF:000182">
    <property type="entry name" value="Gamma intimin"/>
    <property type="match status" value="1"/>
</dbReference>
<dbReference type="PANTHER" id="PTHR39576">
    <property type="entry name" value="ATTACHING AND EFFACING PROTEIN HOMOLOG-RELATED-RELATED"/>
    <property type="match status" value="1"/>
</dbReference>
<dbReference type="Gene3D" id="2.60.40.1080">
    <property type="match status" value="1"/>
</dbReference>
<dbReference type="InterPro" id="IPR024519">
    <property type="entry name" value="IAT_beta"/>
</dbReference>
<evidence type="ECO:0000256" key="1">
    <source>
        <dbReference type="ARBA" id="ARBA00010116"/>
    </source>
</evidence>